<dbReference type="PROSITE" id="PS50115">
    <property type="entry name" value="ARFGAP"/>
    <property type="match status" value="1"/>
</dbReference>
<accession>A0A3B4XNW1</accession>
<keyword evidence="4" id="KW-1185">Reference proteome</keyword>
<dbReference type="PANTHER" id="PTHR46021:SF3">
    <property type="entry name" value="ARF-GAP WITH DUAL PH DOMAIN-CONTAINING PROTEIN 1"/>
    <property type="match status" value="1"/>
</dbReference>
<keyword evidence="1" id="KW-0479">Metal-binding</keyword>
<organism evidence="3 4">
    <name type="scientific">Seriola lalandi dorsalis</name>
    <dbReference type="NCBI Taxonomy" id="1841481"/>
    <lineage>
        <taxon>Eukaryota</taxon>
        <taxon>Metazoa</taxon>
        <taxon>Chordata</taxon>
        <taxon>Craniata</taxon>
        <taxon>Vertebrata</taxon>
        <taxon>Euteleostomi</taxon>
        <taxon>Actinopterygii</taxon>
        <taxon>Neopterygii</taxon>
        <taxon>Teleostei</taxon>
        <taxon>Neoteleostei</taxon>
        <taxon>Acanthomorphata</taxon>
        <taxon>Carangaria</taxon>
        <taxon>Carangiformes</taxon>
        <taxon>Carangidae</taxon>
        <taxon>Seriola</taxon>
    </lineage>
</organism>
<dbReference type="InterPro" id="IPR037278">
    <property type="entry name" value="ARFGAP/RecO"/>
</dbReference>
<evidence type="ECO:0000313" key="3">
    <source>
        <dbReference type="Ensembl" id="ENSSLDP00000013478.1"/>
    </source>
</evidence>
<dbReference type="GO" id="GO:0005886">
    <property type="term" value="C:plasma membrane"/>
    <property type="evidence" value="ECO:0007669"/>
    <property type="project" value="TreeGrafter"/>
</dbReference>
<dbReference type="InterPro" id="IPR038508">
    <property type="entry name" value="ArfGAP_dom_sf"/>
</dbReference>
<dbReference type="GO" id="GO:0005737">
    <property type="term" value="C:cytoplasm"/>
    <property type="evidence" value="ECO:0007669"/>
    <property type="project" value="TreeGrafter"/>
</dbReference>
<dbReference type="InterPro" id="IPR001164">
    <property type="entry name" value="ArfGAP_dom"/>
</dbReference>
<dbReference type="GO" id="GO:0005547">
    <property type="term" value="F:phosphatidylinositol-3,4,5-trisphosphate binding"/>
    <property type="evidence" value="ECO:0007669"/>
    <property type="project" value="TreeGrafter"/>
</dbReference>
<keyword evidence="1" id="KW-0862">Zinc</keyword>
<dbReference type="Pfam" id="PF01412">
    <property type="entry name" value="ArfGap"/>
    <property type="match status" value="1"/>
</dbReference>
<dbReference type="AlphaFoldDB" id="A0A3B4XNW1"/>
<dbReference type="SUPFAM" id="SSF57863">
    <property type="entry name" value="ArfGap/RecO-like zinc finger"/>
    <property type="match status" value="1"/>
</dbReference>
<dbReference type="GO" id="GO:0005096">
    <property type="term" value="F:GTPase activator activity"/>
    <property type="evidence" value="ECO:0007669"/>
    <property type="project" value="InterPro"/>
</dbReference>
<reference evidence="3" key="2">
    <citation type="submission" date="2025-09" db="UniProtKB">
        <authorList>
            <consortium name="Ensembl"/>
        </authorList>
    </citation>
    <scope>IDENTIFICATION</scope>
</reference>
<dbReference type="GO" id="GO:0008270">
    <property type="term" value="F:zinc ion binding"/>
    <property type="evidence" value="ECO:0007669"/>
    <property type="project" value="UniProtKB-KW"/>
</dbReference>
<dbReference type="Ensembl" id="ENSSLDT00000013973.1">
    <property type="protein sequence ID" value="ENSSLDP00000013478.1"/>
    <property type="gene ID" value="ENSSLDG00000010746.1"/>
</dbReference>
<evidence type="ECO:0000313" key="4">
    <source>
        <dbReference type="Proteomes" id="UP000261360"/>
    </source>
</evidence>
<sequence length="76" mass="8463">QRHISSYPSRLLSVLLSADPGWGSCSLGVFICLACSGIHRNIPDISKVKSLSLSRWEDHEMQNLETSSDSSYHVMK</sequence>
<evidence type="ECO:0000259" key="2">
    <source>
        <dbReference type="PROSITE" id="PS50115"/>
    </source>
</evidence>
<dbReference type="PRINTS" id="PR00405">
    <property type="entry name" value="REVINTRACTNG"/>
</dbReference>
<dbReference type="SMART" id="SM00105">
    <property type="entry name" value="ArfGap"/>
    <property type="match status" value="1"/>
</dbReference>
<proteinExistence type="predicted"/>
<dbReference type="Gene3D" id="1.10.220.150">
    <property type="entry name" value="Arf GTPase activating protein"/>
    <property type="match status" value="1"/>
</dbReference>
<feature type="domain" description="Arf-GAP" evidence="2">
    <location>
        <begin position="17"/>
        <end position="76"/>
    </location>
</feature>
<dbReference type="PANTHER" id="PTHR46021">
    <property type="entry name" value="ARF-GAP WITH DUAL PH DOMAIN-CONTAINING PROTEIN 1-LIKE PROTEIN"/>
    <property type="match status" value="1"/>
</dbReference>
<name>A0A3B4XNW1_SERLL</name>
<keyword evidence="1" id="KW-0863">Zinc-finger</keyword>
<dbReference type="InterPro" id="IPR052589">
    <property type="entry name" value="Arf-GAP_dual-PH_domain"/>
</dbReference>
<reference evidence="3" key="1">
    <citation type="submission" date="2025-08" db="UniProtKB">
        <authorList>
            <consortium name="Ensembl"/>
        </authorList>
    </citation>
    <scope>IDENTIFICATION</scope>
</reference>
<dbReference type="STRING" id="1841481.ENSSLDP00000013478"/>
<dbReference type="Proteomes" id="UP000261360">
    <property type="component" value="Unplaced"/>
</dbReference>
<dbReference type="GeneTree" id="ENSGT00980000199571"/>
<protein>
    <recommendedName>
        <fullName evidence="2">Arf-GAP domain-containing protein</fullName>
    </recommendedName>
</protein>
<evidence type="ECO:0000256" key="1">
    <source>
        <dbReference type="PROSITE-ProRule" id="PRU00288"/>
    </source>
</evidence>